<dbReference type="Pfam" id="PF07650">
    <property type="entry name" value="KH_2"/>
    <property type="match status" value="1"/>
</dbReference>
<dbReference type="PROSITE" id="PS50823">
    <property type="entry name" value="KH_TYPE_2"/>
    <property type="match status" value="1"/>
</dbReference>
<dbReference type="InterPro" id="IPR015946">
    <property type="entry name" value="KH_dom-like_a/b"/>
</dbReference>
<name>A0A3B0JE64_9RICK</name>
<feature type="domain" description="KH type-2" evidence="10">
    <location>
        <begin position="39"/>
        <end position="107"/>
    </location>
</feature>
<dbReference type="PROSITE" id="PS00548">
    <property type="entry name" value="RIBOSOMAL_S3"/>
    <property type="match status" value="1"/>
</dbReference>
<dbReference type="EMBL" id="OUNE01000063">
    <property type="protein sequence ID" value="SPP32944.1"/>
    <property type="molecule type" value="Genomic_DNA"/>
</dbReference>
<evidence type="ECO:0000256" key="8">
    <source>
        <dbReference type="HAMAP-Rule" id="MF_01309"/>
    </source>
</evidence>
<dbReference type="InterPro" id="IPR004044">
    <property type="entry name" value="KH_dom_type_2"/>
</dbReference>
<keyword evidence="5 8" id="KW-0687">Ribonucleoprotein</keyword>
<dbReference type="Gene3D" id="3.30.1140.32">
    <property type="entry name" value="Ribosomal protein S3, C-terminal domain"/>
    <property type="match status" value="1"/>
</dbReference>
<dbReference type="PANTHER" id="PTHR11760:SF19">
    <property type="entry name" value="SMALL RIBOSOMAL SUBUNIT PROTEIN US3C"/>
    <property type="match status" value="1"/>
</dbReference>
<dbReference type="SUPFAM" id="SSF54814">
    <property type="entry name" value="Prokaryotic type KH domain (KH-domain type II)"/>
    <property type="match status" value="1"/>
</dbReference>
<dbReference type="InterPro" id="IPR036419">
    <property type="entry name" value="Ribosomal_S3_C_sf"/>
</dbReference>
<dbReference type="GO" id="GO:0022627">
    <property type="term" value="C:cytosolic small ribosomal subunit"/>
    <property type="evidence" value="ECO:0007669"/>
    <property type="project" value="TreeGrafter"/>
</dbReference>
<organism evidence="11">
    <name type="scientific">Wolbachia endosymbiont of Aleurodicus dispersus</name>
    <dbReference type="NCBI Taxonomy" id="1288877"/>
    <lineage>
        <taxon>Bacteria</taxon>
        <taxon>Pseudomonadati</taxon>
        <taxon>Pseudomonadota</taxon>
        <taxon>Alphaproteobacteria</taxon>
        <taxon>Rickettsiales</taxon>
        <taxon>Anaplasmataceae</taxon>
        <taxon>Wolbachieae</taxon>
        <taxon>Wolbachia</taxon>
    </lineage>
</organism>
<dbReference type="HAMAP" id="MF_01309_B">
    <property type="entry name" value="Ribosomal_uS3_B"/>
    <property type="match status" value="1"/>
</dbReference>
<reference evidence="11" key="1">
    <citation type="submission" date="2018-04" db="EMBL/GenBank/DDBJ databases">
        <authorList>
            <person name="Go L.Y."/>
            <person name="Mitchell J.A."/>
        </authorList>
    </citation>
    <scope>NUCLEOTIDE SEQUENCE</scope>
    <source>
        <strain evidence="11">WBAD</strain>
    </source>
</reference>
<dbReference type="InterPro" id="IPR001351">
    <property type="entry name" value="Ribosomal_uS3_C"/>
</dbReference>
<dbReference type="InterPro" id="IPR005704">
    <property type="entry name" value="Ribosomal_uS3_bac-typ"/>
</dbReference>
<keyword evidence="2 8" id="KW-0699">rRNA-binding</keyword>
<dbReference type="CDD" id="cd02412">
    <property type="entry name" value="KH-II_30S_S3"/>
    <property type="match status" value="1"/>
</dbReference>
<comment type="subunit">
    <text evidence="8">Part of the 30S ribosomal subunit. Forms a tight complex with proteins S10 and S14.</text>
</comment>
<dbReference type="Gene3D" id="3.30.300.20">
    <property type="match status" value="1"/>
</dbReference>
<evidence type="ECO:0000313" key="11">
    <source>
        <dbReference type="EMBL" id="SPP32944.1"/>
    </source>
</evidence>
<comment type="similarity">
    <text evidence="1 8 9">Belongs to the universal ribosomal protein uS3 family.</text>
</comment>
<dbReference type="GO" id="GO:0006412">
    <property type="term" value="P:translation"/>
    <property type="evidence" value="ECO:0007669"/>
    <property type="project" value="UniProtKB-UniRule"/>
</dbReference>
<dbReference type="SMART" id="SM00322">
    <property type="entry name" value="KH"/>
    <property type="match status" value="1"/>
</dbReference>
<accession>A0A3B0JE64</accession>
<evidence type="ECO:0000259" key="10">
    <source>
        <dbReference type="PROSITE" id="PS50823"/>
    </source>
</evidence>
<dbReference type="Pfam" id="PF00189">
    <property type="entry name" value="Ribosomal_S3_C"/>
    <property type="match status" value="1"/>
</dbReference>
<evidence type="ECO:0000256" key="7">
    <source>
        <dbReference type="ARBA" id="ARBA00035257"/>
    </source>
</evidence>
<dbReference type="GO" id="GO:0003729">
    <property type="term" value="F:mRNA binding"/>
    <property type="evidence" value="ECO:0007669"/>
    <property type="project" value="UniProtKB-UniRule"/>
</dbReference>
<dbReference type="InterPro" id="IPR057258">
    <property type="entry name" value="Ribosomal_uS3"/>
</dbReference>
<dbReference type="FunFam" id="3.30.300.20:FF:000001">
    <property type="entry name" value="30S ribosomal protein S3"/>
    <property type="match status" value="1"/>
</dbReference>
<protein>
    <recommendedName>
        <fullName evidence="7 8">Small ribosomal subunit protein uS3</fullName>
    </recommendedName>
</protein>
<dbReference type="GO" id="GO:0019843">
    <property type="term" value="F:rRNA binding"/>
    <property type="evidence" value="ECO:0007669"/>
    <property type="project" value="UniProtKB-UniRule"/>
</dbReference>
<evidence type="ECO:0000256" key="4">
    <source>
        <dbReference type="ARBA" id="ARBA00022980"/>
    </source>
</evidence>
<evidence type="ECO:0000256" key="1">
    <source>
        <dbReference type="ARBA" id="ARBA00010761"/>
    </source>
</evidence>
<evidence type="ECO:0000256" key="9">
    <source>
        <dbReference type="RuleBase" id="RU003624"/>
    </source>
</evidence>
<proteinExistence type="inferred from homology"/>
<evidence type="ECO:0000256" key="2">
    <source>
        <dbReference type="ARBA" id="ARBA00022730"/>
    </source>
</evidence>
<dbReference type="SUPFAM" id="SSF54821">
    <property type="entry name" value="Ribosomal protein S3 C-terminal domain"/>
    <property type="match status" value="1"/>
</dbReference>
<evidence type="ECO:0000256" key="5">
    <source>
        <dbReference type="ARBA" id="ARBA00023274"/>
    </source>
</evidence>
<sequence>MGQKVNPKVFRLQINSNTWDSIWCATDDYKQKLHHDLFIRSYINESFKHAGISKVIIERTVNLTSVIIHSSKPGVIIGKKGSDIEKIKQKIAKKVESSVEVNVVGVKKSEIDAALISKSITHQLEKRISCRRAMKKAIQNCLKMGAKGIKVSCSGRLGGAEIARTEWYKEGRLPLHTLRANIDYAFCKAKTICGIIGVKVWVYIGS</sequence>
<dbReference type="GO" id="GO:0003735">
    <property type="term" value="F:structural constituent of ribosome"/>
    <property type="evidence" value="ECO:0007669"/>
    <property type="project" value="InterPro"/>
</dbReference>
<keyword evidence="4 8" id="KW-0689">Ribosomal protein</keyword>
<keyword evidence="3 8" id="KW-0694">RNA-binding</keyword>
<dbReference type="InterPro" id="IPR004087">
    <property type="entry name" value="KH_dom"/>
</dbReference>
<comment type="function">
    <text evidence="6 8">Binds the lower part of the 30S subunit head. Binds mRNA in the 70S ribosome, positioning it for translation.</text>
</comment>
<dbReference type="AlphaFoldDB" id="A0A3B0JE64"/>
<gene>
    <name evidence="8 11" type="primary">rpsC</name>
    <name evidence="11" type="ORF">WBAD_0374</name>
</gene>
<dbReference type="InterPro" id="IPR009019">
    <property type="entry name" value="KH_sf_prok-type"/>
</dbReference>
<dbReference type="InterPro" id="IPR018280">
    <property type="entry name" value="Ribosomal_uS3_CS"/>
</dbReference>
<dbReference type="PANTHER" id="PTHR11760">
    <property type="entry name" value="30S/40S RIBOSOMAL PROTEIN S3"/>
    <property type="match status" value="1"/>
</dbReference>
<dbReference type="PROSITE" id="PS50084">
    <property type="entry name" value="KH_TYPE_1"/>
    <property type="match status" value="1"/>
</dbReference>
<dbReference type="NCBIfam" id="TIGR01009">
    <property type="entry name" value="rpsC_bact"/>
    <property type="match status" value="1"/>
</dbReference>
<evidence type="ECO:0000256" key="6">
    <source>
        <dbReference type="ARBA" id="ARBA00024998"/>
    </source>
</evidence>
<evidence type="ECO:0000256" key="3">
    <source>
        <dbReference type="ARBA" id="ARBA00022884"/>
    </source>
</evidence>